<keyword evidence="4" id="KW-1185">Reference proteome</keyword>
<evidence type="ECO:0000313" key="3">
    <source>
        <dbReference type="EMBL" id="WXB07550.1"/>
    </source>
</evidence>
<evidence type="ECO:0000256" key="2">
    <source>
        <dbReference type="SAM" id="SignalP"/>
    </source>
</evidence>
<feature type="signal peptide" evidence="2">
    <location>
        <begin position="1"/>
        <end position="26"/>
    </location>
</feature>
<proteinExistence type="predicted"/>
<dbReference type="RefSeq" id="WP_394837212.1">
    <property type="nucleotide sequence ID" value="NZ_CP089929.1"/>
</dbReference>
<evidence type="ECO:0008006" key="5">
    <source>
        <dbReference type="Google" id="ProtNLM"/>
    </source>
</evidence>
<reference evidence="3" key="1">
    <citation type="submission" date="2021-12" db="EMBL/GenBank/DDBJ databases">
        <title>Discovery of the Pendulisporaceae a myxobacterial family with distinct sporulation behavior and unique specialized metabolism.</title>
        <authorList>
            <person name="Garcia R."/>
            <person name="Popoff A."/>
            <person name="Bader C.D."/>
            <person name="Loehr J."/>
            <person name="Walesch S."/>
            <person name="Walt C."/>
            <person name="Boldt J."/>
            <person name="Bunk B."/>
            <person name="Haeckl F.J.F.P.J."/>
            <person name="Gunesch A.P."/>
            <person name="Birkelbach J."/>
            <person name="Nuebel U."/>
            <person name="Pietschmann T."/>
            <person name="Bach T."/>
            <person name="Mueller R."/>
        </authorList>
    </citation>
    <scope>NUCLEOTIDE SEQUENCE</scope>
    <source>
        <strain evidence="3">MSr11367</strain>
    </source>
</reference>
<dbReference type="Proteomes" id="UP001374803">
    <property type="component" value="Chromosome"/>
</dbReference>
<organism evidence="3 4">
    <name type="scientific">Pendulispora rubella</name>
    <dbReference type="NCBI Taxonomy" id="2741070"/>
    <lineage>
        <taxon>Bacteria</taxon>
        <taxon>Pseudomonadati</taxon>
        <taxon>Myxococcota</taxon>
        <taxon>Myxococcia</taxon>
        <taxon>Myxococcales</taxon>
        <taxon>Sorangiineae</taxon>
        <taxon>Pendulisporaceae</taxon>
        <taxon>Pendulispora</taxon>
    </lineage>
</organism>
<gene>
    <name evidence="3" type="ORF">LVJ94_09920</name>
</gene>
<sequence length="163" mass="17178">MIHRRHVTIPLFAATATLCFVGVAWMNGCGGEDPSGPLFPDASVDGARDGTAGDGGSSDAGDAGSDKTCPEMRKEMERWRELARACNPNGRDECGVQVDDECCPISVTDPDRDEVKKFVAAVKEFQNSSCSKICPFSVCPGDASHSCTASGRNQGTCDIGNGR</sequence>
<feature type="chain" id="PRO_5045977861" description="Secreted protein" evidence="2">
    <location>
        <begin position="27"/>
        <end position="163"/>
    </location>
</feature>
<accession>A0ABZ2L9V9</accession>
<feature type="region of interest" description="Disordered" evidence="1">
    <location>
        <begin position="36"/>
        <end position="70"/>
    </location>
</feature>
<evidence type="ECO:0000313" key="4">
    <source>
        <dbReference type="Proteomes" id="UP001374803"/>
    </source>
</evidence>
<protein>
    <recommendedName>
        <fullName evidence="5">Secreted protein</fullName>
    </recommendedName>
</protein>
<name>A0ABZ2L9V9_9BACT</name>
<keyword evidence="2" id="KW-0732">Signal</keyword>
<evidence type="ECO:0000256" key="1">
    <source>
        <dbReference type="SAM" id="MobiDB-lite"/>
    </source>
</evidence>
<dbReference type="EMBL" id="CP089983">
    <property type="protein sequence ID" value="WXB07550.1"/>
    <property type="molecule type" value="Genomic_DNA"/>
</dbReference>